<dbReference type="OrthoDB" id="9802264at2"/>
<keyword evidence="1" id="KW-0813">Transport</keyword>
<organism evidence="8 9">
    <name type="scientific">Paenibacillus antri</name>
    <dbReference type="NCBI Taxonomy" id="2582848"/>
    <lineage>
        <taxon>Bacteria</taxon>
        <taxon>Bacillati</taxon>
        <taxon>Bacillota</taxon>
        <taxon>Bacilli</taxon>
        <taxon>Bacillales</taxon>
        <taxon>Paenibacillaceae</taxon>
        <taxon>Paenibacillus</taxon>
    </lineage>
</organism>
<dbReference type="Gene3D" id="2.40.50.100">
    <property type="match status" value="1"/>
</dbReference>
<dbReference type="PANTHER" id="PTHR43875">
    <property type="entry name" value="MALTODEXTRIN IMPORT ATP-BINDING PROTEIN MSMX"/>
    <property type="match status" value="1"/>
</dbReference>
<dbReference type="InterPro" id="IPR047641">
    <property type="entry name" value="ABC_transpr_MalK/UgpC-like"/>
</dbReference>
<keyword evidence="2" id="KW-1003">Cell membrane</keyword>
<dbReference type="GO" id="GO:0140359">
    <property type="term" value="F:ABC-type transporter activity"/>
    <property type="evidence" value="ECO:0007669"/>
    <property type="project" value="UniProtKB-ARBA"/>
</dbReference>
<evidence type="ECO:0000259" key="7">
    <source>
        <dbReference type="PROSITE" id="PS50893"/>
    </source>
</evidence>
<dbReference type="PANTHER" id="PTHR43875:SF15">
    <property type="entry name" value="TREHALOSE IMPORT ATP-BINDING PROTEIN SUGC"/>
    <property type="match status" value="1"/>
</dbReference>
<evidence type="ECO:0000256" key="1">
    <source>
        <dbReference type="ARBA" id="ARBA00022448"/>
    </source>
</evidence>
<dbReference type="InterPro" id="IPR027417">
    <property type="entry name" value="P-loop_NTPase"/>
</dbReference>
<dbReference type="PROSITE" id="PS00211">
    <property type="entry name" value="ABC_TRANSPORTER_1"/>
    <property type="match status" value="1"/>
</dbReference>
<dbReference type="Proteomes" id="UP000309676">
    <property type="component" value="Unassembled WGS sequence"/>
</dbReference>
<dbReference type="InterPro" id="IPR012340">
    <property type="entry name" value="NA-bd_OB-fold"/>
</dbReference>
<keyword evidence="3" id="KW-0547">Nucleotide-binding</keyword>
<evidence type="ECO:0000256" key="6">
    <source>
        <dbReference type="ARBA" id="ARBA00023136"/>
    </source>
</evidence>
<feature type="domain" description="ABC transporter" evidence="7">
    <location>
        <begin position="4"/>
        <end position="234"/>
    </location>
</feature>
<name>A0A5R9G6R9_9BACL</name>
<dbReference type="Gene3D" id="2.40.50.140">
    <property type="entry name" value="Nucleic acid-binding proteins"/>
    <property type="match status" value="1"/>
</dbReference>
<dbReference type="GO" id="GO:0055052">
    <property type="term" value="C:ATP-binding cassette (ABC) transporter complex, substrate-binding subunit-containing"/>
    <property type="evidence" value="ECO:0007669"/>
    <property type="project" value="TreeGrafter"/>
</dbReference>
<dbReference type="Pfam" id="PF00005">
    <property type="entry name" value="ABC_tran"/>
    <property type="match status" value="1"/>
</dbReference>
<dbReference type="InterPro" id="IPR003439">
    <property type="entry name" value="ABC_transporter-like_ATP-bd"/>
</dbReference>
<proteinExistence type="predicted"/>
<dbReference type="FunFam" id="3.40.50.300:FF:000042">
    <property type="entry name" value="Maltose/maltodextrin ABC transporter, ATP-binding protein"/>
    <property type="match status" value="1"/>
</dbReference>
<reference evidence="8 9" key="1">
    <citation type="submission" date="2019-05" db="EMBL/GenBank/DDBJ databases">
        <authorList>
            <person name="Narsing Rao M.P."/>
            <person name="Li W.J."/>
        </authorList>
    </citation>
    <scope>NUCLEOTIDE SEQUENCE [LARGE SCALE GENOMIC DNA]</scope>
    <source>
        <strain evidence="8 9">SYSU_K30003</strain>
    </source>
</reference>
<keyword evidence="5" id="KW-1278">Translocase</keyword>
<evidence type="ECO:0000313" key="8">
    <source>
        <dbReference type="EMBL" id="TLS52087.1"/>
    </source>
</evidence>
<dbReference type="EMBL" id="VCIW01000006">
    <property type="protein sequence ID" value="TLS52087.1"/>
    <property type="molecule type" value="Genomic_DNA"/>
</dbReference>
<accession>A0A5R9G6R9</accession>
<dbReference type="SUPFAM" id="SSF52540">
    <property type="entry name" value="P-loop containing nucleoside triphosphate hydrolases"/>
    <property type="match status" value="1"/>
</dbReference>
<evidence type="ECO:0000256" key="4">
    <source>
        <dbReference type="ARBA" id="ARBA00022840"/>
    </source>
</evidence>
<dbReference type="RefSeq" id="WP_138194331.1">
    <property type="nucleotide sequence ID" value="NZ_VCIW01000006.1"/>
</dbReference>
<protein>
    <submittedName>
        <fullName evidence="8">ABC transporter ATP-binding protein</fullName>
    </submittedName>
</protein>
<dbReference type="InterPro" id="IPR003593">
    <property type="entry name" value="AAA+_ATPase"/>
</dbReference>
<evidence type="ECO:0000313" key="9">
    <source>
        <dbReference type="Proteomes" id="UP000309676"/>
    </source>
</evidence>
<dbReference type="Pfam" id="PF08402">
    <property type="entry name" value="TOBE_2"/>
    <property type="match status" value="1"/>
</dbReference>
<dbReference type="SUPFAM" id="SSF50331">
    <property type="entry name" value="MOP-like"/>
    <property type="match status" value="1"/>
</dbReference>
<keyword evidence="6" id="KW-0472">Membrane</keyword>
<sequence>MSELTLESVTKQFRGVEVLSDIRMDVKDGEFICLLGPSGSGKSTILRIVGGFEHADSGSVRLDGQDIQELPPNKRNFGFVFQDYALFPHMTVEGNIAFGLKTRKLPSDVVKDRIASALKLVGLTGLEKRYPAQLSGGQRQRVAIARVVALQPSLLLFDEPLSNLDAKLRRQIRIEMKTLQQELGITTIMVTHDQEEAVTLGDRIAVLQNGVIQQYGAPMELYNAPANAFVAGFLGDPPINFLNASVVMEDGRPGMRLGEEFRRLTSEGLPTSTLPKEAVVGIRPEDIRLSDTEGVPGVVKIVERLGAYVLTYVAVAFSETPLCCLAPNEVAPQAGQRVRLRFDPDKTLVFDARTTKLLPGVRLEAPTPIHS</sequence>
<dbReference type="GO" id="GO:0005524">
    <property type="term" value="F:ATP binding"/>
    <property type="evidence" value="ECO:0007669"/>
    <property type="project" value="UniProtKB-KW"/>
</dbReference>
<keyword evidence="4 8" id="KW-0067">ATP-binding</keyword>
<dbReference type="SMART" id="SM00382">
    <property type="entry name" value="AAA"/>
    <property type="match status" value="1"/>
</dbReference>
<dbReference type="AlphaFoldDB" id="A0A5R9G6R9"/>
<dbReference type="InterPro" id="IPR017871">
    <property type="entry name" value="ABC_transporter-like_CS"/>
</dbReference>
<evidence type="ECO:0000256" key="3">
    <source>
        <dbReference type="ARBA" id="ARBA00022741"/>
    </source>
</evidence>
<keyword evidence="9" id="KW-1185">Reference proteome</keyword>
<dbReference type="InterPro" id="IPR013611">
    <property type="entry name" value="Transp-assoc_OB_typ2"/>
</dbReference>
<evidence type="ECO:0000256" key="2">
    <source>
        <dbReference type="ARBA" id="ARBA00022475"/>
    </source>
</evidence>
<dbReference type="Gene3D" id="3.40.50.300">
    <property type="entry name" value="P-loop containing nucleotide triphosphate hydrolases"/>
    <property type="match status" value="1"/>
</dbReference>
<evidence type="ECO:0000256" key="5">
    <source>
        <dbReference type="ARBA" id="ARBA00022967"/>
    </source>
</evidence>
<dbReference type="GO" id="GO:0016887">
    <property type="term" value="F:ATP hydrolysis activity"/>
    <property type="evidence" value="ECO:0007669"/>
    <property type="project" value="InterPro"/>
</dbReference>
<dbReference type="InterPro" id="IPR008995">
    <property type="entry name" value="Mo/tungstate-bd_C_term_dom"/>
</dbReference>
<comment type="caution">
    <text evidence="8">The sequence shown here is derived from an EMBL/GenBank/DDBJ whole genome shotgun (WGS) entry which is preliminary data.</text>
</comment>
<dbReference type="PROSITE" id="PS50893">
    <property type="entry name" value="ABC_TRANSPORTER_2"/>
    <property type="match status" value="1"/>
</dbReference>
<gene>
    <name evidence="8" type="ORF">FE782_12045</name>
</gene>